<accession>A0A430B0P3</accession>
<feature type="domain" description="AB hydrolase-1" evidence="1">
    <location>
        <begin position="22"/>
        <end position="126"/>
    </location>
</feature>
<evidence type="ECO:0000259" key="1">
    <source>
        <dbReference type="Pfam" id="PF00561"/>
    </source>
</evidence>
<protein>
    <recommendedName>
        <fullName evidence="1">AB hydrolase-1 domain-containing protein</fullName>
    </recommendedName>
</protein>
<dbReference type="Gene3D" id="3.40.50.1820">
    <property type="entry name" value="alpha/beta hydrolase"/>
    <property type="match status" value="1"/>
</dbReference>
<dbReference type="AlphaFoldDB" id="A0A430B0P3"/>
<reference evidence="2 3" key="1">
    <citation type="submission" date="2017-05" db="EMBL/GenBank/DDBJ databases">
        <title>Vagococcus spp. assemblies.</title>
        <authorList>
            <person name="Gulvik C.A."/>
        </authorList>
    </citation>
    <scope>NUCLEOTIDE SEQUENCE [LARGE SCALE GENOMIC DNA]</scope>
    <source>
        <strain evidence="2 3">LMG 24798</strain>
    </source>
</reference>
<evidence type="ECO:0000313" key="2">
    <source>
        <dbReference type="EMBL" id="RSU13910.1"/>
    </source>
</evidence>
<dbReference type="Proteomes" id="UP000286773">
    <property type="component" value="Unassembled WGS sequence"/>
</dbReference>
<gene>
    <name evidence="2" type="ORF">CBF27_03140</name>
</gene>
<dbReference type="InterPro" id="IPR000073">
    <property type="entry name" value="AB_hydrolase_1"/>
</dbReference>
<organism evidence="2 3">
    <name type="scientific">Vagococcus acidifermentans</name>
    <dbReference type="NCBI Taxonomy" id="564710"/>
    <lineage>
        <taxon>Bacteria</taxon>
        <taxon>Bacillati</taxon>
        <taxon>Bacillota</taxon>
        <taxon>Bacilli</taxon>
        <taxon>Lactobacillales</taxon>
        <taxon>Enterococcaceae</taxon>
        <taxon>Vagococcus</taxon>
    </lineage>
</organism>
<keyword evidence="3" id="KW-1185">Reference proteome</keyword>
<dbReference type="InterPro" id="IPR029058">
    <property type="entry name" value="AB_hydrolase_fold"/>
</dbReference>
<dbReference type="OrthoDB" id="9805423at2"/>
<dbReference type="PANTHER" id="PTHR43798">
    <property type="entry name" value="MONOACYLGLYCEROL LIPASE"/>
    <property type="match status" value="1"/>
</dbReference>
<dbReference type="EMBL" id="NGKC01000002">
    <property type="protein sequence ID" value="RSU13910.1"/>
    <property type="molecule type" value="Genomic_DNA"/>
</dbReference>
<name>A0A430B0P3_9ENTE</name>
<dbReference type="InterPro" id="IPR050266">
    <property type="entry name" value="AB_hydrolase_sf"/>
</dbReference>
<comment type="caution">
    <text evidence="2">The sequence shown here is derived from an EMBL/GenBank/DDBJ whole genome shotgun (WGS) entry which is preliminary data.</text>
</comment>
<evidence type="ECO:0000313" key="3">
    <source>
        <dbReference type="Proteomes" id="UP000286773"/>
    </source>
</evidence>
<dbReference type="SUPFAM" id="SSF53474">
    <property type="entry name" value="alpha/beta-Hydrolases"/>
    <property type="match status" value="1"/>
</dbReference>
<sequence length="238" mass="26818">MEKILHTVDGSQIRYDVHGHGKPVLFLHGNHADSRYFHHQKEVFAADYQMILMDTRDHGKSVNGSEKLTIDQICEDIKQLITHEKIERVAIVGFSDGANIGLAFAGRYPAQVSQLVIVSPNQRFTDLKTIHQLEFLAAQKLLNGLPFFKKWRRVLDLAMTTVAVTDEELQHISCPVLLMAGSRDIVASSRLVHLGEQITGGTTFFIAEGCGHSFVKQKPELFNHCVRQFLENTLVRDT</sequence>
<dbReference type="RefSeq" id="WP_126812332.1">
    <property type="nucleotide sequence ID" value="NZ_NGKC01000002.1"/>
</dbReference>
<proteinExistence type="predicted"/>
<dbReference type="Pfam" id="PF00561">
    <property type="entry name" value="Abhydrolase_1"/>
    <property type="match status" value="1"/>
</dbReference>